<sequence length="209" mass="22389">MNERQPFGRSSRDLPVLDAAGVLRLQREVGNAATSSVIEEERSPVLDAISSGGETLQGAVRADMESRMGADFGDVRVHTDTDASESARSVGARAYTVGPHLVFQRDAYDPGSPEGRTTLAHELTHVMQQREGPVEGTPAEGGINVSSPDDRFERDAVENAARVLSGPAVAEPQVQRDSCCAEPVAQREDDPGEEPEELSAEEPVQTLLQ</sequence>
<feature type="domain" description="eCIS core" evidence="2">
    <location>
        <begin position="56"/>
        <end position="132"/>
    </location>
</feature>
<gene>
    <name evidence="3" type="ORF">E4K62_11200</name>
</gene>
<organism evidence="3 4">
    <name type="scientific">Microbacterium wangchenii</name>
    <dbReference type="NCBI Taxonomy" id="2541726"/>
    <lineage>
        <taxon>Bacteria</taxon>
        <taxon>Bacillati</taxon>
        <taxon>Actinomycetota</taxon>
        <taxon>Actinomycetes</taxon>
        <taxon>Micrococcales</taxon>
        <taxon>Microbacteriaceae</taxon>
        <taxon>Microbacterium</taxon>
    </lineage>
</organism>
<dbReference type="EMBL" id="CP038266">
    <property type="protein sequence ID" value="QBR90708.1"/>
    <property type="molecule type" value="Genomic_DNA"/>
</dbReference>
<dbReference type="Pfam" id="PF13699">
    <property type="entry name" value="eCIS_core"/>
    <property type="match status" value="1"/>
</dbReference>
<dbReference type="Proteomes" id="UP000295748">
    <property type="component" value="Chromosome"/>
</dbReference>
<keyword evidence="4" id="KW-1185">Reference proteome</keyword>
<evidence type="ECO:0000313" key="3">
    <source>
        <dbReference type="EMBL" id="QBR90708.1"/>
    </source>
</evidence>
<proteinExistence type="predicted"/>
<evidence type="ECO:0000256" key="1">
    <source>
        <dbReference type="SAM" id="MobiDB-lite"/>
    </source>
</evidence>
<protein>
    <submittedName>
        <fullName evidence="3">DUF4157 domain-containing protein</fullName>
    </submittedName>
</protein>
<evidence type="ECO:0000259" key="2">
    <source>
        <dbReference type="Pfam" id="PF13699"/>
    </source>
</evidence>
<name>A0ABX5SWX1_9MICO</name>
<feature type="region of interest" description="Disordered" evidence="1">
    <location>
        <begin position="131"/>
        <end position="150"/>
    </location>
</feature>
<feature type="region of interest" description="Disordered" evidence="1">
    <location>
        <begin position="165"/>
        <end position="209"/>
    </location>
</feature>
<feature type="compositionally biased region" description="Acidic residues" evidence="1">
    <location>
        <begin position="190"/>
        <end position="200"/>
    </location>
</feature>
<dbReference type="InterPro" id="IPR025295">
    <property type="entry name" value="eCIS_core_dom"/>
</dbReference>
<evidence type="ECO:0000313" key="4">
    <source>
        <dbReference type="Proteomes" id="UP000295748"/>
    </source>
</evidence>
<accession>A0ABX5SWX1</accession>
<reference evidence="3 4" key="1">
    <citation type="submission" date="2019-03" db="EMBL/GenBank/DDBJ databases">
        <authorList>
            <person name="Dong K."/>
        </authorList>
    </citation>
    <scope>NUCLEOTIDE SEQUENCE [LARGE SCALE GENOMIC DNA]</scope>
    <source>
        <strain evidence="4">dk512</strain>
    </source>
</reference>